<feature type="compositionally biased region" description="Basic and acidic residues" evidence="2">
    <location>
        <begin position="42"/>
        <end position="55"/>
    </location>
</feature>
<evidence type="ECO:0000313" key="5">
    <source>
        <dbReference type="Proteomes" id="UP000188268"/>
    </source>
</evidence>
<dbReference type="AlphaFoldDB" id="A0A1R3H0T0"/>
<evidence type="ECO:0000256" key="1">
    <source>
        <dbReference type="ARBA" id="ARBA00022729"/>
    </source>
</evidence>
<dbReference type="OrthoDB" id="1847243at2759"/>
<sequence>MAIPRPLLAISLLLLSLVAIASANHDYNNSDSYKNQAYNYDTKPESYKPSEEVEKPNFSTKPEESSYGEKPYAPNPNYEEEKPGHYDTEDLPIAVQGLVLCKSGPKYYPIQGALARITCLAVDEKGYEKTHSVCSGETDAKGYFYATLMPSLIGHDDYKLRLIECRAFLESSPLENCNVPVDVNKGISGAPLSDYRVLNQKKIRLYSVGPFFFTSKPNYAPNDGY</sequence>
<gene>
    <name evidence="4" type="ORF">CCACVL1_22197</name>
</gene>
<reference evidence="4 5" key="1">
    <citation type="submission" date="2013-09" db="EMBL/GenBank/DDBJ databases">
        <title>Corchorus capsularis genome sequencing.</title>
        <authorList>
            <person name="Alam M."/>
            <person name="Haque M.S."/>
            <person name="Islam M.S."/>
            <person name="Emdad E.M."/>
            <person name="Islam M.M."/>
            <person name="Ahmed B."/>
            <person name="Halim A."/>
            <person name="Hossen Q.M.M."/>
            <person name="Hossain M.Z."/>
            <person name="Ahmed R."/>
            <person name="Khan M.M."/>
            <person name="Islam R."/>
            <person name="Rashid M.M."/>
            <person name="Khan S.A."/>
            <person name="Rahman M.S."/>
            <person name="Alam M."/>
        </authorList>
    </citation>
    <scope>NUCLEOTIDE SEQUENCE [LARGE SCALE GENOMIC DNA]</scope>
    <source>
        <strain evidence="5">cv. CVL-1</strain>
        <tissue evidence="4">Whole seedling</tissue>
    </source>
</reference>
<comment type="caution">
    <text evidence="4">The sequence shown here is derived from an EMBL/GenBank/DDBJ whole genome shotgun (WGS) entry which is preliminary data.</text>
</comment>
<keyword evidence="5" id="KW-1185">Reference proteome</keyword>
<keyword evidence="1 3" id="KW-0732">Signal</keyword>
<protein>
    <submittedName>
        <fullName evidence="4">Pollen Ole e 1 allergen/extensin</fullName>
    </submittedName>
</protein>
<feature type="chain" id="PRO_5012141929" evidence="3">
    <location>
        <begin position="24"/>
        <end position="225"/>
    </location>
</feature>
<dbReference type="Pfam" id="PF01190">
    <property type="entry name" value="Pollen_Ole_e_1"/>
    <property type="match status" value="1"/>
</dbReference>
<dbReference type="GO" id="GO:0009723">
    <property type="term" value="P:response to ethylene"/>
    <property type="evidence" value="ECO:0007669"/>
    <property type="project" value="TreeGrafter"/>
</dbReference>
<dbReference type="EMBL" id="AWWV01012863">
    <property type="protein sequence ID" value="OMO63891.1"/>
    <property type="molecule type" value="Genomic_DNA"/>
</dbReference>
<organism evidence="4 5">
    <name type="scientific">Corchorus capsularis</name>
    <name type="common">Jute</name>
    <dbReference type="NCBI Taxonomy" id="210143"/>
    <lineage>
        <taxon>Eukaryota</taxon>
        <taxon>Viridiplantae</taxon>
        <taxon>Streptophyta</taxon>
        <taxon>Embryophyta</taxon>
        <taxon>Tracheophyta</taxon>
        <taxon>Spermatophyta</taxon>
        <taxon>Magnoliopsida</taxon>
        <taxon>eudicotyledons</taxon>
        <taxon>Gunneridae</taxon>
        <taxon>Pentapetalae</taxon>
        <taxon>rosids</taxon>
        <taxon>malvids</taxon>
        <taxon>Malvales</taxon>
        <taxon>Malvaceae</taxon>
        <taxon>Grewioideae</taxon>
        <taxon>Apeibeae</taxon>
        <taxon>Corchorus</taxon>
    </lineage>
</organism>
<proteinExistence type="predicted"/>
<evidence type="ECO:0000256" key="3">
    <source>
        <dbReference type="SAM" id="SignalP"/>
    </source>
</evidence>
<dbReference type="PANTHER" id="PTHR33470:SF36">
    <property type="entry name" value="PROLINE-RICH PROTEIN 1-LIKE"/>
    <property type="match status" value="1"/>
</dbReference>
<dbReference type="GO" id="GO:0071944">
    <property type="term" value="C:cell periphery"/>
    <property type="evidence" value="ECO:0007669"/>
    <property type="project" value="TreeGrafter"/>
</dbReference>
<name>A0A1R3H0T0_COCAP</name>
<feature type="region of interest" description="Disordered" evidence="2">
    <location>
        <begin position="31"/>
        <end position="86"/>
    </location>
</feature>
<dbReference type="Gramene" id="OMO63891">
    <property type="protein sequence ID" value="OMO63891"/>
    <property type="gene ID" value="CCACVL1_22197"/>
</dbReference>
<feature type="signal peptide" evidence="3">
    <location>
        <begin position="1"/>
        <end position="23"/>
    </location>
</feature>
<dbReference type="Proteomes" id="UP000188268">
    <property type="component" value="Unassembled WGS sequence"/>
</dbReference>
<dbReference type="PANTHER" id="PTHR33470">
    <property type="entry name" value="OS01G0164075 PROTEIN"/>
    <property type="match status" value="1"/>
</dbReference>
<dbReference type="OMA" id="QSTRTGC"/>
<evidence type="ECO:0000313" key="4">
    <source>
        <dbReference type="EMBL" id="OMO63891.1"/>
    </source>
</evidence>
<accession>A0A1R3H0T0</accession>
<evidence type="ECO:0000256" key="2">
    <source>
        <dbReference type="SAM" id="MobiDB-lite"/>
    </source>
</evidence>
<dbReference type="STRING" id="210143.A0A1R3H0T0"/>